<comment type="caution">
    <text evidence="3">The sequence shown here is derived from an EMBL/GenBank/DDBJ whole genome shotgun (WGS) entry which is preliminary data.</text>
</comment>
<evidence type="ECO:0000256" key="2">
    <source>
        <dbReference type="SAM" id="Phobius"/>
    </source>
</evidence>
<dbReference type="Proteomes" id="UP000631535">
    <property type="component" value="Unassembled WGS sequence"/>
</dbReference>
<feature type="region of interest" description="Disordered" evidence="1">
    <location>
        <begin position="53"/>
        <end position="106"/>
    </location>
</feature>
<feature type="compositionally biased region" description="Basic and acidic residues" evidence="1">
    <location>
        <begin position="94"/>
        <end position="103"/>
    </location>
</feature>
<name>A0ABQ2MJI4_9ACTN</name>
<keyword evidence="4" id="KW-1185">Reference proteome</keyword>
<evidence type="ECO:0000313" key="3">
    <source>
        <dbReference type="EMBL" id="GGO51248.1"/>
    </source>
</evidence>
<evidence type="ECO:0000256" key="1">
    <source>
        <dbReference type="SAM" id="MobiDB-lite"/>
    </source>
</evidence>
<keyword evidence="2" id="KW-0472">Membrane</keyword>
<keyword evidence="2" id="KW-1133">Transmembrane helix</keyword>
<sequence>MSNQPAWGAPQQPYPPTPQPPRKTGAGKVIGLSCLGVLAACLLIAVVAVAAFSDGDGGSKRPDTSVAATPMKTAEQPEEAPESEGKAGNPPGKDVAKPEKDAKATATQAERFKAFVEKNGTTTEKEAVGHVTKVQGADEQNDIMDTADVFTDYSGGMMGAHSKDGKLIASAFADWRSSENGLVTVYDRDGEILSNGNF</sequence>
<protein>
    <recommendedName>
        <fullName evidence="5">Lipoprotein</fullName>
    </recommendedName>
</protein>
<reference evidence="4" key="1">
    <citation type="journal article" date="2019" name="Int. J. Syst. Evol. Microbiol.">
        <title>The Global Catalogue of Microorganisms (GCM) 10K type strain sequencing project: providing services to taxonomists for standard genome sequencing and annotation.</title>
        <authorList>
            <consortium name="The Broad Institute Genomics Platform"/>
            <consortium name="The Broad Institute Genome Sequencing Center for Infectious Disease"/>
            <person name="Wu L."/>
            <person name="Ma J."/>
        </authorList>
    </citation>
    <scope>NUCLEOTIDE SEQUENCE [LARGE SCALE GENOMIC DNA]</scope>
    <source>
        <strain evidence="4">CGMCC 4.7178</strain>
    </source>
</reference>
<keyword evidence="2" id="KW-0812">Transmembrane</keyword>
<feature type="compositionally biased region" description="Pro residues" evidence="1">
    <location>
        <begin position="12"/>
        <end position="21"/>
    </location>
</feature>
<dbReference type="EMBL" id="BMMP01000010">
    <property type="protein sequence ID" value="GGO51248.1"/>
    <property type="molecule type" value="Genomic_DNA"/>
</dbReference>
<evidence type="ECO:0000313" key="4">
    <source>
        <dbReference type="Proteomes" id="UP000631535"/>
    </source>
</evidence>
<feature type="transmembrane region" description="Helical" evidence="2">
    <location>
        <begin position="29"/>
        <end position="52"/>
    </location>
</feature>
<gene>
    <name evidence="3" type="ORF">GCM10012287_32830</name>
</gene>
<feature type="region of interest" description="Disordered" evidence="1">
    <location>
        <begin position="1"/>
        <end position="24"/>
    </location>
</feature>
<evidence type="ECO:0008006" key="5">
    <source>
        <dbReference type="Google" id="ProtNLM"/>
    </source>
</evidence>
<organism evidence="3 4">
    <name type="scientific">Streptomyces daqingensis</name>
    <dbReference type="NCBI Taxonomy" id="1472640"/>
    <lineage>
        <taxon>Bacteria</taxon>
        <taxon>Bacillati</taxon>
        <taxon>Actinomycetota</taxon>
        <taxon>Actinomycetes</taxon>
        <taxon>Kitasatosporales</taxon>
        <taxon>Streptomycetaceae</taxon>
        <taxon>Streptomyces</taxon>
    </lineage>
</organism>
<accession>A0ABQ2MJI4</accession>
<dbReference type="RefSeq" id="WP_229711938.1">
    <property type="nucleotide sequence ID" value="NZ_BMMP01000010.1"/>
</dbReference>
<proteinExistence type="predicted"/>